<dbReference type="EMBL" id="CP095353">
    <property type="protein sequence ID" value="XAG67431.1"/>
    <property type="molecule type" value="Genomic_DNA"/>
</dbReference>
<evidence type="ECO:0000313" key="1">
    <source>
        <dbReference type="EMBL" id="XAG67421.1"/>
    </source>
</evidence>
<gene>
    <name evidence="1" type="ORF">MRM75_12110</name>
    <name evidence="2" type="ORF">MRM75_12160</name>
</gene>
<proteinExistence type="predicted"/>
<protein>
    <submittedName>
        <fullName evidence="2">Uncharacterized protein</fullName>
    </submittedName>
</protein>
<dbReference type="EMBL" id="CP095353">
    <property type="protein sequence ID" value="XAG67421.1"/>
    <property type="molecule type" value="Genomic_DNA"/>
</dbReference>
<accession>A0AAU6U0P9</accession>
<name>A0AAU6U0P9_UNCXX</name>
<evidence type="ECO:0000313" key="2">
    <source>
        <dbReference type="EMBL" id="XAG67431.1"/>
    </source>
</evidence>
<sequence>MLEKAAIEVSYATGKVVKWSDIAFYLFDEHLKEAVKDLKARKSTAG</sequence>
<reference evidence="2" key="1">
    <citation type="submission" date="2022-03" db="EMBL/GenBank/DDBJ databases">
        <title>Sea Food Isolates.</title>
        <authorList>
            <person name="Li c."/>
        </authorList>
    </citation>
    <scope>NUCLEOTIDE SEQUENCE</scope>
    <source>
        <strain evidence="2">19CA06SA08-2</strain>
    </source>
</reference>
<organism evidence="2">
    <name type="scientific">bacterium 19CA06SA08-2</name>
    <dbReference type="NCBI Taxonomy" id="2920658"/>
    <lineage>
        <taxon>Bacteria</taxon>
    </lineage>
</organism>
<dbReference type="AlphaFoldDB" id="A0AAU6U0P9"/>